<dbReference type="PROSITE" id="PS51500">
    <property type="entry name" value="SIN"/>
    <property type="match status" value="1"/>
</dbReference>
<dbReference type="InterPro" id="IPR010981">
    <property type="entry name" value="SinR/SinI_dimer_dom"/>
</dbReference>
<organism evidence="2 3">
    <name type="scientific">Neobacillus vireti LMG 21834</name>
    <dbReference type="NCBI Taxonomy" id="1131730"/>
    <lineage>
        <taxon>Bacteria</taxon>
        <taxon>Bacillati</taxon>
        <taxon>Bacillota</taxon>
        <taxon>Bacilli</taxon>
        <taxon>Bacillales</taxon>
        <taxon>Bacillaceae</taxon>
        <taxon>Neobacillus</taxon>
    </lineage>
</organism>
<dbReference type="AlphaFoldDB" id="A0AB94IUA1"/>
<proteinExistence type="predicted"/>
<dbReference type="GO" id="GO:0046983">
    <property type="term" value="F:protein dimerization activity"/>
    <property type="evidence" value="ECO:0007669"/>
    <property type="project" value="InterPro"/>
</dbReference>
<evidence type="ECO:0000313" key="3">
    <source>
        <dbReference type="Proteomes" id="UP000018877"/>
    </source>
</evidence>
<feature type="domain" description="Sin" evidence="1">
    <location>
        <begin position="2"/>
        <end position="40"/>
    </location>
</feature>
<protein>
    <recommendedName>
        <fullName evidence="1">Sin domain-containing protein</fullName>
    </recommendedName>
</protein>
<reference evidence="2 3" key="1">
    <citation type="journal article" date="2014" name="Environ. Microbiol.">
        <title>The nitrate-ammonifying and nosZ-carrying bacterium Bacillus vireti is a potent source and sink for nitric and nitrous oxide under high nitrate conditions.</title>
        <authorList>
            <person name="Mania D."/>
            <person name="Heylen K."/>
            <person name="van Spanning R.J."/>
            <person name="Frostegard A."/>
        </authorList>
    </citation>
    <scope>NUCLEOTIDE SEQUENCE [LARGE SCALE GENOMIC DNA]</scope>
    <source>
        <strain evidence="2 3">LMG 21834</strain>
    </source>
</reference>
<sequence length="49" mass="5689">MVITEKEVDVIDQEWMTLILEAKELGLTIEEVRDFFNQHGGLELITNNN</sequence>
<dbReference type="GO" id="GO:0006355">
    <property type="term" value="P:regulation of DNA-templated transcription"/>
    <property type="evidence" value="ECO:0007669"/>
    <property type="project" value="InterPro"/>
</dbReference>
<keyword evidence="3" id="KW-1185">Reference proteome</keyword>
<evidence type="ECO:0000313" key="2">
    <source>
        <dbReference type="EMBL" id="ETI70640.1"/>
    </source>
</evidence>
<gene>
    <name evidence="2" type="ORF">BAVI_01670</name>
</gene>
<dbReference type="Proteomes" id="UP000018877">
    <property type="component" value="Unassembled WGS sequence"/>
</dbReference>
<evidence type="ECO:0000259" key="1">
    <source>
        <dbReference type="PROSITE" id="PS51500"/>
    </source>
</evidence>
<dbReference type="SUPFAM" id="SSF47406">
    <property type="entry name" value="SinR repressor dimerisation domain-like"/>
    <property type="match status" value="1"/>
</dbReference>
<name>A0AB94IUA1_9BACI</name>
<dbReference type="EMBL" id="ALAN01000012">
    <property type="protein sequence ID" value="ETI70640.1"/>
    <property type="molecule type" value="Genomic_DNA"/>
</dbReference>
<comment type="caution">
    <text evidence="2">The sequence shown here is derived from an EMBL/GenBank/DDBJ whole genome shotgun (WGS) entry which is preliminary data.</text>
</comment>
<accession>A0AB94IUA1</accession>
<dbReference type="InterPro" id="IPR036281">
    <property type="entry name" value="SinR/SinI_dimer_dom_sf"/>
</dbReference>
<dbReference type="Pfam" id="PF08671">
    <property type="entry name" value="SinI"/>
    <property type="match status" value="1"/>
</dbReference>
<dbReference type="RefSeq" id="WP_024026554.1">
    <property type="nucleotide sequence ID" value="NZ_ALAN01000012.1"/>
</dbReference>